<sequence>MKLHVILFRELSHNNIIGQIPSEIGNLSNLKILDLSNNRQINGYIPSSICKLDKLQKLNLSDNKLNGLLPSSMDNLINLRHLYNPVLITKLFYDCQLLENAFNTLKGNDKDDIFNDENSIVN</sequence>
<dbReference type="GO" id="GO:0012505">
    <property type="term" value="C:endomembrane system"/>
    <property type="evidence" value="ECO:0007669"/>
    <property type="project" value="UniProtKB-SubCell"/>
</dbReference>
<evidence type="ECO:0000259" key="12">
    <source>
        <dbReference type="Pfam" id="PF23598"/>
    </source>
</evidence>
<dbReference type="AlphaFoldDB" id="A0A1Y1VPH2"/>
<dbReference type="OrthoDB" id="1394818at2759"/>
<dbReference type="Proteomes" id="UP000193944">
    <property type="component" value="Unassembled WGS sequence"/>
</dbReference>
<reference evidence="13 14" key="2">
    <citation type="submission" date="2016-08" db="EMBL/GenBank/DDBJ databases">
        <title>Pervasive Adenine N6-methylation of Active Genes in Fungi.</title>
        <authorList>
            <consortium name="DOE Joint Genome Institute"/>
            <person name="Mondo S.J."/>
            <person name="Dannebaum R.O."/>
            <person name="Kuo R.C."/>
            <person name="Labutti K."/>
            <person name="Haridas S."/>
            <person name="Kuo A."/>
            <person name="Salamov A."/>
            <person name="Ahrendt S.R."/>
            <person name="Lipzen A."/>
            <person name="Sullivan W."/>
            <person name="Andreopoulos W.B."/>
            <person name="Clum A."/>
            <person name="Lindquist E."/>
            <person name="Daum C."/>
            <person name="Ramamoorthy G.K."/>
            <person name="Gryganskyi A."/>
            <person name="Culley D."/>
            <person name="Magnuson J.K."/>
            <person name="James T.Y."/>
            <person name="O'Malley M.A."/>
            <person name="Stajich J.E."/>
            <person name="Spatafora J.W."/>
            <person name="Visel A."/>
            <person name="Grigoriev I.V."/>
        </authorList>
    </citation>
    <scope>NUCLEOTIDE SEQUENCE [LARGE SCALE GENOMIC DNA]</scope>
    <source>
        <strain evidence="13 14">S4</strain>
    </source>
</reference>
<dbReference type="SUPFAM" id="SSF52058">
    <property type="entry name" value="L domain-like"/>
    <property type="match status" value="1"/>
</dbReference>
<evidence type="ECO:0000256" key="10">
    <source>
        <dbReference type="ARBA" id="ARBA00023180"/>
    </source>
</evidence>
<keyword evidence="4" id="KW-0433">Leucine-rich repeat</keyword>
<evidence type="ECO:0000256" key="4">
    <source>
        <dbReference type="ARBA" id="ARBA00022614"/>
    </source>
</evidence>
<dbReference type="FunFam" id="3.80.10.10:FF:000041">
    <property type="entry name" value="LRR receptor-like serine/threonine-protein kinase ERECTA"/>
    <property type="match status" value="1"/>
</dbReference>
<comment type="subcellular location">
    <subcellularLocation>
        <location evidence="1">Cell membrane</location>
    </subcellularLocation>
    <subcellularLocation>
        <location evidence="11">Endomembrane system</location>
        <topology evidence="11">Single-pass membrane protein</topology>
    </subcellularLocation>
    <subcellularLocation>
        <location evidence="2">Membrane</location>
        <topology evidence="2">Single-pass type I membrane protein</topology>
    </subcellularLocation>
</comment>
<proteinExistence type="predicted"/>
<keyword evidence="10" id="KW-0325">Glycoprotein</keyword>
<evidence type="ECO:0000256" key="11">
    <source>
        <dbReference type="ARBA" id="ARBA00037847"/>
    </source>
</evidence>
<dbReference type="EMBL" id="MCFG01000676">
    <property type="protein sequence ID" value="ORX62502.1"/>
    <property type="molecule type" value="Genomic_DNA"/>
</dbReference>
<keyword evidence="14" id="KW-1185">Reference proteome</keyword>
<evidence type="ECO:0000256" key="1">
    <source>
        <dbReference type="ARBA" id="ARBA00004236"/>
    </source>
</evidence>
<gene>
    <name evidence="13" type="ORF">BCR32DRAFT_287958</name>
</gene>
<comment type="caution">
    <text evidence="13">The sequence shown here is derived from an EMBL/GenBank/DDBJ whole genome shotgun (WGS) entry which is preliminary data.</text>
</comment>
<dbReference type="STRING" id="1754192.A0A1Y1VPH2"/>
<dbReference type="Gene3D" id="3.80.10.10">
    <property type="entry name" value="Ribonuclease Inhibitor"/>
    <property type="match status" value="1"/>
</dbReference>
<accession>A0A1Y1VPH2</accession>
<evidence type="ECO:0000256" key="5">
    <source>
        <dbReference type="ARBA" id="ARBA00022692"/>
    </source>
</evidence>
<organism evidence="13 14">
    <name type="scientific">Anaeromyces robustus</name>
    <dbReference type="NCBI Taxonomy" id="1754192"/>
    <lineage>
        <taxon>Eukaryota</taxon>
        <taxon>Fungi</taxon>
        <taxon>Fungi incertae sedis</taxon>
        <taxon>Chytridiomycota</taxon>
        <taxon>Chytridiomycota incertae sedis</taxon>
        <taxon>Neocallimastigomycetes</taxon>
        <taxon>Neocallimastigales</taxon>
        <taxon>Neocallimastigaceae</taxon>
        <taxon>Anaeromyces</taxon>
    </lineage>
</organism>
<keyword evidence="6" id="KW-0677">Repeat</keyword>
<dbReference type="GO" id="GO:0005886">
    <property type="term" value="C:plasma membrane"/>
    <property type="evidence" value="ECO:0007669"/>
    <property type="project" value="UniProtKB-SubCell"/>
</dbReference>
<evidence type="ECO:0000256" key="8">
    <source>
        <dbReference type="ARBA" id="ARBA00023136"/>
    </source>
</evidence>
<feature type="domain" description="Disease resistance R13L4/SHOC-2-like LRR" evidence="12">
    <location>
        <begin position="14"/>
        <end position="83"/>
    </location>
</feature>
<evidence type="ECO:0000256" key="7">
    <source>
        <dbReference type="ARBA" id="ARBA00022989"/>
    </source>
</evidence>
<dbReference type="PANTHER" id="PTHR27004:SF203">
    <property type="entry name" value="LEUCINE-RICH REPEAT-CONTAINING N-TERMINAL PLANT-TYPE DOMAIN-CONTAINING PROTEIN"/>
    <property type="match status" value="1"/>
</dbReference>
<dbReference type="Pfam" id="PF23598">
    <property type="entry name" value="LRR_14"/>
    <property type="match status" value="1"/>
</dbReference>
<evidence type="ECO:0000256" key="9">
    <source>
        <dbReference type="ARBA" id="ARBA00023170"/>
    </source>
</evidence>
<keyword evidence="3" id="KW-1003">Cell membrane</keyword>
<keyword evidence="9" id="KW-0675">Receptor</keyword>
<reference evidence="13 14" key="1">
    <citation type="submission" date="2016-08" db="EMBL/GenBank/DDBJ databases">
        <title>A Parts List for Fungal Cellulosomes Revealed by Comparative Genomics.</title>
        <authorList>
            <consortium name="DOE Joint Genome Institute"/>
            <person name="Haitjema C.H."/>
            <person name="Gilmore S.P."/>
            <person name="Henske J.K."/>
            <person name="Solomon K.V."/>
            <person name="De Groot R."/>
            <person name="Kuo A."/>
            <person name="Mondo S.J."/>
            <person name="Salamov A.A."/>
            <person name="Labutti K."/>
            <person name="Zhao Z."/>
            <person name="Chiniquy J."/>
            <person name="Barry K."/>
            <person name="Brewer H.M."/>
            <person name="Purvine S.O."/>
            <person name="Wright A.T."/>
            <person name="Boxma B."/>
            <person name="Van Alen T."/>
            <person name="Hackstein J.H."/>
            <person name="Baker S.E."/>
            <person name="Grigoriev I.V."/>
            <person name="O'Malley M.A."/>
        </authorList>
    </citation>
    <scope>NUCLEOTIDE SEQUENCE [LARGE SCALE GENOMIC DNA]</scope>
    <source>
        <strain evidence="13 14">S4</strain>
    </source>
</reference>
<evidence type="ECO:0000256" key="6">
    <source>
        <dbReference type="ARBA" id="ARBA00022737"/>
    </source>
</evidence>
<dbReference type="PANTHER" id="PTHR27004">
    <property type="entry name" value="RECEPTOR-LIKE PROTEIN 12 ISOFORM X1"/>
    <property type="match status" value="1"/>
</dbReference>
<dbReference type="InterPro" id="IPR032675">
    <property type="entry name" value="LRR_dom_sf"/>
</dbReference>
<dbReference type="InterPro" id="IPR055414">
    <property type="entry name" value="LRR_R13L4/SHOC2-like"/>
</dbReference>
<keyword evidence="7" id="KW-1133">Transmembrane helix</keyword>
<protein>
    <submittedName>
        <fullName evidence="13">L domain-like protein</fullName>
    </submittedName>
</protein>
<evidence type="ECO:0000256" key="2">
    <source>
        <dbReference type="ARBA" id="ARBA00004479"/>
    </source>
</evidence>
<evidence type="ECO:0000313" key="13">
    <source>
        <dbReference type="EMBL" id="ORX62502.1"/>
    </source>
</evidence>
<evidence type="ECO:0000256" key="3">
    <source>
        <dbReference type="ARBA" id="ARBA00022475"/>
    </source>
</evidence>
<evidence type="ECO:0000313" key="14">
    <source>
        <dbReference type="Proteomes" id="UP000193944"/>
    </source>
</evidence>
<keyword evidence="8" id="KW-0472">Membrane</keyword>
<name>A0A1Y1VPH2_9FUNG</name>
<keyword evidence="5" id="KW-0812">Transmembrane</keyword>